<gene>
    <name evidence="2" type="ORF">Ga0061079_10696</name>
</gene>
<dbReference type="Proteomes" id="UP000182761">
    <property type="component" value="Unassembled WGS sequence"/>
</dbReference>
<evidence type="ECO:0000313" key="2">
    <source>
        <dbReference type="EMBL" id="CVK16331.1"/>
    </source>
</evidence>
<proteinExistence type="predicted"/>
<evidence type="ECO:0000313" key="3">
    <source>
        <dbReference type="Proteomes" id="UP000182761"/>
    </source>
</evidence>
<dbReference type="Gene3D" id="3.40.50.1820">
    <property type="entry name" value="alpha/beta hydrolase"/>
    <property type="match status" value="1"/>
</dbReference>
<reference evidence="2 3" key="1">
    <citation type="submission" date="2016-01" db="EMBL/GenBank/DDBJ databases">
        <authorList>
            <person name="McClelland M."/>
            <person name="Jain A."/>
            <person name="Saraogi P."/>
            <person name="Mendelson R."/>
            <person name="Westerman R."/>
            <person name="SanMiguel P."/>
            <person name="Csonka L."/>
        </authorList>
    </citation>
    <scope>NUCLEOTIDE SEQUENCE [LARGE SCALE GENOMIC DNA]</scope>
    <source>
        <strain evidence="2 3">R-53146</strain>
    </source>
</reference>
<dbReference type="PANTHER" id="PTHR43798">
    <property type="entry name" value="MONOACYLGLYCEROL LIPASE"/>
    <property type="match status" value="1"/>
</dbReference>
<dbReference type="Pfam" id="PF00561">
    <property type="entry name" value="Abhydrolase_1"/>
    <property type="match status" value="1"/>
</dbReference>
<dbReference type="InterPro" id="IPR000073">
    <property type="entry name" value="AB_hydrolase_1"/>
</dbReference>
<evidence type="ECO:0000259" key="1">
    <source>
        <dbReference type="Pfam" id="PF00561"/>
    </source>
</evidence>
<dbReference type="STRING" id="1586267.GCA_001418685_01181"/>
<dbReference type="InterPro" id="IPR050266">
    <property type="entry name" value="AB_hydrolase_sf"/>
</dbReference>
<dbReference type="EMBL" id="FCOR01000006">
    <property type="protein sequence ID" value="CVK16331.1"/>
    <property type="molecule type" value="Genomic_DNA"/>
</dbReference>
<dbReference type="RefSeq" id="WP_055425532.1">
    <property type="nucleotide sequence ID" value="NZ_FCOR01000006.1"/>
</dbReference>
<dbReference type="OrthoDB" id="252464at2"/>
<dbReference type="PRINTS" id="PR00111">
    <property type="entry name" value="ABHYDROLASE"/>
</dbReference>
<organism evidence="2 3">
    <name type="scientific">Apibacter mensalis</name>
    <dbReference type="NCBI Taxonomy" id="1586267"/>
    <lineage>
        <taxon>Bacteria</taxon>
        <taxon>Pseudomonadati</taxon>
        <taxon>Bacteroidota</taxon>
        <taxon>Flavobacteriia</taxon>
        <taxon>Flavobacteriales</taxon>
        <taxon>Weeksellaceae</taxon>
        <taxon>Apibacter</taxon>
    </lineage>
</organism>
<sequence length="255" mass="29100">MLYYRDKGKGKVIIFLHGFLENSRMWRFFQNNLSRKYRVITIDLPGHGRSSKKTNEVNRMEDMAKKVNKVLEYLKIDNVTIIGHSMGGYVALAFADLYKYKVSGLCLFYSTTLPDDESKKEQRLKAAEIAVKNPKEFFRVSIPNLFAPKNVSQMQAEIKTAISWAKHASLTGISAALKGMRLRKDRTDVVRNLDKPVLIILGKYDNAIKNSELKNKLDGVENLSIHEISTGHMGALEAPKECLEIIEAWMNRNFN</sequence>
<protein>
    <submittedName>
        <fullName evidence="2">Pimeloyl-ACP methyl ester carboxylesterase</fullName>
    </submittedName>
</protein>
<accession>A0A0X3APN9</accession>
<dbReference type="InterPro" id="IPR029058">
    <property type="entry name" value="AB_hydrolase_fold"/>
</dbReference>
<name>A0A0X3APN9_9FLAO</name>
<feature type="domain" description="AB hydrolase-1" evidence="1">
    <location>
        <begin position="12"/>
        <end position="107"/>
    </location>
</feature>
<keyword evidence="3" id="KW-1185">Reference proteome</keyword>
<dbReference type="AlphaFoldDB" id="A0A0X3APN9"/>
<dbReference type="SUPFAM" id="SSF53474">
    <property type="entry name" value="alpha/beta-Hydrolases"/>
    <property type="match status" value="1"/>
</dbReference>